<sequence>MASNISAGTRGLSAGEWTRIQRLRGATTYVSVNLATNEDIAPPGNPQLGYSQAMLISKVVGTSKIRRPASSWTDFMASQKLTYITRAENPTNPNAKSLTLNTLCSCTTTPITVKTTGCTKCGVFTHKTIQ</sequence>
<dbReference type="EMBL" id="MN740648">
    <property type="protein sequence ID" value="QHS79568.1"/>
    <property type="molecule type" value="Genomic_DNA"/>
</dbReference>
<evidence type="ECO:0000313" key="1">
    <source>
        <dbReference type="EMBL" id="QHS79568.1"/>
    </source>
</evidence>
<organism evidence="1">
    <name type="scientific">viral metagenome</name>
    <dbReference type="NCBI Taxonomy" id="1070528"/>
    <lineage>
        <taxon>unclassified sequences</taxon>
        <taxon>metagenomes</taxon>
        <taxon>organismal metagenomes</taxon>
    </lineage>
</organism>
<dbReference type="AlphaFoldDB" id="A0A6C0AII4"/>
<name>A0A6C0AII4_9ZZZZ</name>
<accession>A0A6C0AII4</accession>
<proteinExistence type="predicted"/>
<reference evidence="1" key="1">
    <citation type="journal article" date="2020" name="Nature">
        <title>Giant virus diversity and host interactions through global metagenomics.</title>
        <authorList>
            <person name="Schulz F."/>
            <person name="Roux S."/>
            <person name="Paez-Espino D."/>
            <person name="Jungbluth S."/>
            <person name="Walsh D.A."/>
            <person name="Denef V.J."/>
            <person name="McMahon K.D."/>
            <person name="Konstantinidis K.T."/>
            <person name="Eloe-Fadrosh E.A."/>
            <person name="Kyrpides N.C."/>
            <person name="Woyke T."/>
        </authorList>
    </citation>
    <scope>NUCLEOTIDE SEQUENCE</scope>
    <source>
        <strain evidence="1">GVMAG-S-1035237-23</strain>
    </source>
</reference>
<protein>
    <submittedName>
        <fullName evidence="1">Uncharacterized protein</fullName>
    </submittedName>
</protein>